<comment type="caution">
    <text evidence="1">The sequence shown here is derived from an EMBL/GenBank/DDBJ whole genome shotgun (WGS) entry which is preliminary data.</text>
</comment>
<protein>
    <submittedName>
        <fullName evidence="1">Uncharacterized protein</fullName>
    </submittedName>
</protein>
<dbReference type="Proteomes" id="UP001280121">
    <property type="component" value="Unassembled WGS sequence"/>
</dbReference>
<keyword evidence="2" id="KW-1185">Reference proteome</keyword>
<dbReference type="AlphaFoldDB" id="A0AAD9WVQ9"/>
<evidence type="ECO:0000313" key="2">
    <source>
        <dbReference type="Proteomes" id="UP001280121"/>
    </source>
</evidence>
<name>A0AAD9WVQ9_9ROSI</name>
<organism evidence="1 2">
    <name type="scientific">Dipteronia dyeriana</name>
    <dbReference type="NCBI Taxonomy" id="168575"/>
    <lineage>
        <taxon>Eukaryota</taxon>
        <taxon>Viridiplantae</taxon>
        <taxon>Streptophyta</taxon>
        <taxon>Embryophyta</taxon>
        <taxon>Tracheophyta</taxon>
        <taxon>Spermatophyta</taxon>
        <taxon>Magnoliopsida</taxon>
        <taxon>eudicotyledons</taxon>
        <taxon>Gunneridae</taxon>
        <taxon>Pentapetalae</taxon>
        <taxon>rosids</taxon>
        <taxon>malvids</taxon>
        <taxon>Sapindales</taxon>
        <taxon>Sapindaceae</taxon>
        <taxon>Hippocastanoideae</taxon>
        <taxon>Acereae</taxon>
        <taxon>Dipteronia</taxon>
    </lineage>
</organism>
<sequence>MAGQYVSYSEKITTQSCRRCAQLGQNTMRCSNPPLVNEGPSRVVPEEYRHRCSICHSVGHNKQTCPDKDSIME</sequence>
<dbReference type="EMBL" id="JANJYI010000006">
    <property type="protein sequence ID" value="KAK2644343.1"/>
    <property type="molecule type" value="Genomic_DNA"/>
</dbReference>
<dbReference type="InterPro" id="IPR036875">
    <property type="entry name" value="Znf_CCHC_sf"/>
</dbReference>
<dbReference type="Gene3D" id="4.10.60.10">
    <property type="entry name" value="Zinc finger, CCHC-type"/>
    <property type="match status" value="1"/>
</dbReference>
<evidence type="ECO:0000313" key="1">
    <source>
        <dbReference type="EMBL" id="KAK2644343.1"/>
    </source>
</evidence>
<dbReference type="GO" id="GO:0008270">
    <property type="term" value="F:zinc ion binding"/>
    <property type="evidence" value="ECO:0007669"/>
    <property type="project" value="InterPro"/>
</dbReference>
<gene>
    <name evidence="1" type="ORF">Ddye_019538</name>
</gene>
<accession>A0AAD9WVQ9</accession>
<dbReference type="SUPFAM" id="SSF57756">
    <property type="entry name" value="Retrovirus zinc finger-like domains"/>
    <property type="match status" value="1"/>
</dbReference>
<reference evidence="1" key="1">
    <citation type="journal article" date="2023" name="Plant J.">
        <title>Genome sequences and population genomics provide insights into the demographic history, inbreeding, and mutation load of two 'living fossil' tree species of Dipteronia.</title>
        <authorList>
            <person name="Feng Y."/>
            <person name="Comes H.P."/>
            <person name="Chen J."/>
            <person name="Zhu S."/>
            <person name="Lu R."/>
            <person name="Zhang X."/>
            <person name="Li P."/>
            <person name="Qiu J."/>
            <person name="Olsen K.M."/>
            <person name="Qiu Y."/>
        </authorList>
    </citation>
    <scope>NUCLEOTIDE SEQUENCE</scope>
    <source>
        <strain evidence="1">KIB01</strain>
    </source>
</reference>
<proteinExistence type="predicted"/>
<dbReference type="GO" id="GO:0003676">
    <property type="term" value="F:nucleic acid binding"/>
    <property type="evidence" value="ECO:0007669"/>
    <property type="project" value="InterPro"/>
</dbReference>